<evidence type="ECO:0000256" key="3">
    <source>
        <dbReference type="ARBA" id="ARBA00022771"/>
    </source>
</evidence>
<dbReference type="PANTHER" id="PTHR31148:SF1">
    <property type="entry name" value="U1 SMALL NUCLEAR RIBONUCLEOPROTEIN C"/>
    <property type="match status" value="1"/>
</dbReference>
<dbReference type="InterPro" id="IPR036236">
    <property type="entry name" value="Znf_C2H2_sf"/>
</dbReference>
<feature type="domain" description="Matrin-type" evidence="9">
    <location>
        <begin position="4"/>
        <end position="36"/>
    </location>
</feature>
<dbReference type="OrthoDB" id="76567at2759"/>
<dbReference type="Gene3D" id="3.30.160.60">
    <property type="entry name" value="Classic Zinc Finger"/>
    <property type="match status" value="1"/>
</dbReference>
<dbReference type="PANTHER" id="PTHR31148">
    <property type="entry name" value="U1 SMALL NUCLEAR RIBONUCLEOPROTEIN C"/>
    <property type="match status" value="1"/>
</dbReference>
<evidence type="ECO:0000256" key="2">
    <source>
        <dbReference type="ARBA" id="ARBA00022723"/>
    </source>
</evidence>
<dbReference type="Proteomes" id="UP000019375">
    <property type="component" value="Unassembled WGS sequence"/>
</dbReference>
<dbReference type="SMART" id="SM00451">
    <property type="entry name" value="ZnF_U1"/>
    <property type="match status" value="1"/>
</dbReference>
<evidence type="ECO:0000256" key="7">
    <source>
        <dbReference type="ARBA" id="ARBA00023274"/>
    </source>
</evidence>
<evidence type="ECO:0000256" key="8">
    <source>
        <dbReference type="SAM" id="MobiDB-lite"/>
    </source>
</evidence>
<keyword evidence="5" id="KW-0694">RNA-binding</keyword>
<evidence type="ECO:0000259" key="9">
    <source>
        <dbReference type="PROSITE" id="PS50171"/>
    </source>
</evidence>
<keyword evidence="11" id="KW-1185">Reference proteome</keyword>
<dbReference type="GO" id="GO:0005685">
    <property type="term" value="C:U1 snRNP"/>
    <property type="evidence" value="ECO:0007669"/>
    <property type="project" value="InterPro"/>
</dbReference>
<dbReference type="SUPFAM" id="SSF57667">
    <property type="entry name" value="beta-beta-alpha zinc fingers"/>
    <property type="match status" value="1"/>
</dbReference>
<dbReference type="GO" id="GO:0000395">
    <property type="term" value="P:mRNA 5'-splice site recognition"/>
    <property type="evidence" value="ECO:0007669"/>
    <property type="project" value="InterPro"/>
</dbReference>
<name>A0A8J2X636_ZYGB2</name>
<dbReference type="InterPro" id="IPR017340">
    <property type="entry name" value="U1_snRNP-C"/>
</dbReference>
<gene>
    <name evidence="10" type="ORF">BN860_04038g</name>
</gene>
<keyword evidence="7" id="KW-0687">Ribonucleoprotein</keyword>
<evidence type="ECO:0000313" key="11">
    <source>
        <dbReference type="Proteomes" id="UP000019375"/>
    </source>
</evidence>
<keyword evidence="2" id="KW-0479">Metal-binding</keyword>
<comment type="subcellular location">
    <subcellularLocation>
        <location evidence="1">Nucleus</location>
    </subcellularLocation>
</comment>
<evidence type="ECO:0000256" key="5">
    <source>
        <dbReference type="ARBA" id="ARBA00022884"/>
    </source>
</evidence>
<accession>A0A8J2X636</accession>
<feature type="region of interest" description="Disordered" evidence="8">
    <location>
        <begin position="51"/>
        <end position="77"/>
    </location>
</feature>
<organism evidence="10 11">
    <name type="scientific">Zygosaccharomyces bailii (strain CLIB 213 / ATCC 58445 / CBS 680 / BCRC 21525 / NBRC 1098 / NCYC 1416 / NRRL Y-2227)</name>
    <dbReference type="NCBI Taxonomy" id="1333698"/>
    <lineage>
        <taxon>Eukaryota</taxon>
        <taxon>Fungi</taxon>
        <taxon>Dikarya</taxon>
        <taxon>Ascomycota</taxon>
        <taxon>Saccharomycotina</taxon>
        <taxon>Saccharomycetes</taxon>
        <taxon>Saccharomycetales</taxon>
        <taxon>Saccharomycetaceae</taxon>
        <taxon>Zygosaccharomyces</taxon>
    </lineage>
</organism>
<dbReference type="GO" id="GO:0008270">
    <property type="term" value="F:zinc ion binding"/>
    <property type="evidence" value="ECO:0007669"/>
    <property type="project" value="UniProtKB-KW"/>
</dbReference>
<evidence type="ECO:0000313" key="10">
    <source>
        <dbReference type="EMBL" id="CDF88176.1"/>
    </source>
</evidence>
<dbReference type="PROSITE" id="PS50171">
    <property type="entry name" value="ZF_MATRIN"/>
    <property type="match status" value="1"/>
</dbReference>
<evidence type="ECO:0000256" key="1">
    <source>
        <dbReference type="ARBA" id="ARBA00004123"/>
    </source>
</evidence>
<feature type="compositionally biased region" description="Low complexity" evidence="8">
    <location>
        <begin position="61"/>
        <end position="72"/>
    </location>
</feature>
<dbReference type="Pfam" id="PF06220">
    <property type="entry name" value="zf-U1"/>
    <property type="match status" value="1"/>
</dbReference>
<keyword evidence="4" id="KW-0862">Zinc</keyword>
<dbReference type="GO" id="GO:0030627">
    <property type="term" value="F:pre-mRNA 5'-splice site binding"/>
    <property type="evidence" value="ECO:0007669"/>
    <property type="project" value="InterPro"/>
</dbReference>
<protein>
    <submittedName>
        <fullName evidence="10">BN860_04038g1_1</fullName>
    </submittedName>
</protein>
<evidence type="ECO:0000256" key="4">
    <source>
        <dbReference type="ARBA" id="ARBA00022833"/>
    </source>
</evidence>
<reference evidence="11" key="1">
    <citation type="journal article" date="2013" name="Genome Announc.">
        <title>Genome sequence of the food spoilage yeast Zygosaccharomyces bailii CLIB 213(T).</title>
        <authorList>
            <person name="Galeote V."/>
            <person name="Bigey F."/>
            <person name="Devillers H."/>
            <person name="Neuveglise C."/>
            <person name="Dequin S."/>
        </authorList>
    </citation>
    <scope>NUCLEOTIDE SEQUENCE [LARGE SCALE GENOMIC DNA]</scope>
    <source>
        <strain evidence="11">CLIB 213 / ATCC 58445 / CBS 680 / CCRC 21525 / NBRC 1098 / NCYC 1416 / NRRL Y-2227</strain>
    </source>
</reference>
<proteinExistence type="predicted"/>
<dbReference type="EMBL" id="HG316455">
    <property type="protein sequence ID" value="CDF88176.1"/>
    <property type="molecule type" value="Genomic_DNA"/>
</dbReference>
<keyword evidence="3" id="KW-0863">Zinc-finger</keyword>
<dbReference type="InterPro" id="IPR013085">
    <property type="entry name" value="U1-CZ_Znf_C2H2"/>
</dbReference>
<sequence length="195" mass="22710">MARYYCEYCHSYLTHDILSVRKSHLVGKNHLRITADYYRNKGKELDCRYFPKGHPNKNSNPLKKAPPALHAPTNKEKKRLLRRSRLHRKESDQPLDVLKKVYEGSPGYSKVFVDVNRLDIGDLVRVSRLPQRANAPLSSAGSVRRRQEIFSESLAYQSSLEPPRVLSQWPQQPTTTFYDPTLQRNVITESRKRIH</sequence>
<dbReference type="InterPro" id="IPR003604">
    <property type="entry name" value="Matrin/U1-like-C_Znf_C2H2"/>
</dbReference>
<evidence type="ECO:0000256" key="6">
    <source>
        <dbReference type="ARBA" id="ARBA00023242"/>
    </source>
</evidence>
<keyword evidence="6" id="KW-0539">Nucleus</keyword>
<dbReference type="InterPro" id="IPR000690">
    <property type="entry name" value="Matrin/U1-C_Znf_C2H2"/>
</dbReference>
<dbReference type="AlphaFoldDB" id="A0A8J2X636"/>